<gene>
    <name evidence="7" type="ordered locus">FraEuI1c_3037</name>
</gene>
<evidence type="ECO:0000256" key="4">
    <source>
        <dbReference type="ARBA" id="ARBA00023002"/>
    </source>
</evidence>
<dbReference type="RefSeq" id="WP_013424180.1">
    <property type="nucleotide sequence ID" value="NC_014666.1"/>
</dbReference>
<dbReference type="InterPro" id="IPR010300">
    <property type="entry name" value="CDO_1"/>
</dbReference>
<dbReference type="PANTHER" id="PTHR12918:SF1">
    <property type="entry name" value="CYSTEINE DIOXYGENASE TYPE 1"/>
    <property type="match status" value="1"/>
</dbReference>
<dbReference type="STRING" id="298654.FraEuI1c_3037"/>
<feature type="binding site" evidence="6">
    <location>
        <position position="141"/>
    </location>
    <ligand>
        <name>Fe cation</name>
        <dbReference type="ChEBI" id="CHEBI:24875"/>
        <note>catalytic</note>
    </ligand>
</feature>
<sequence length="252" mass="25717">MPLVHPALLGLTTALPDVPGTSGLALPACAPGDAAAACGNAVTGNAVTGGAVTEDFGSGPVGLAQLLAGGSLAADVLRDEGEPLDLATLTELAGRLAATERLWRPVVRHHADKRWYTRLLLTGVVEVWLIGWSPGQHTAVHDHGGALGALAVADGVVEEDVHAPHGGSWEPRATRRHARGRVVGFGADHVHRVINRTAVAATTVHAYSPPEVPLRYANADGSVAVPAAAAAQLTTGLLAPTAQRRVAATAAR</sequence>
<protein>
    <submittedName>
        <fullName evidence="7">Cysteine dioxygenase type I</fullName>
    </submittedName>
</protein>
<keyword evidence="3 7" id="KW-0223">Dioxygenase</keyword>
<keyword evidence="5 6" id="KW-0408">Iron</keyword>
<dbReference type="HOGENOM" id="CLU_1101617_0_0_11"/>
<dbReference type="GO" id="GO:0016702">
    <property type="term" value="F:oxidoreductase activity, acting on single donors with incorporation of molecular oxygen, incorporation of two atoms of oxygen"/>
    <property type="evidence" value="ECO:0007669"/>
    <property type="project" value="InterPro"/>
</dbReference>
<evidence type="ECO:0000256" key="1">
    <source>
        <dbReference type="ARBA" id="ARBA00006622"/>
    </source>
</evidence>
<dbReference type="InParanoid" id="E3JBP2"/>
<name>E3JBP2_PSEI1</name>
<organism evidence="7 8">
    <name type="scientific">Pseudofrankia inefficax (strain DSM 45817 / CECT 9037 / DDB 130130 / EuI1c)</name>
    <name type="common">Frankia inefficax</name>
    <dbReference type="NCBI Taxonomy" id="298654"/>
    <lineage>
        <taxon>Bacteria</taxon>
        <taxon>Bacillati</taxon>
        <taxon>Actinomycetota</taxon>
        <taxon>Actinomycetes</taxon>
        <taxon>Frankiales</taxon>
        <taxon>Frankiaceae</taxon>
        <taxon>Pseudofrankia</taxon>
    </lineage>
</organism>
<keyword evidence="2 6" id="KW-0479">Metal-binding</keyword>
<reference evidence="7 8" key="1">
    <citation type="submission" date="2010-10" db="EMBL/GenBank/DDBJ databases">
        <title>Complete sequence of Frankia sp. EuI1c.</title>
        <authorList>
            <consortium name="US DOE Joint Genome Institute"/>
            <person name="Lucas S."/>
            <person name="Copeland A."/>
            <person name="Lapidus A."/>
            <person name="Cheng J.-F."/>
            <person name="Bruce D."/>
            <person name="Goodwin L."/>
            <person name="Pitluck S."/>
            <person name="Chertkov O."/>
            <person name="Detter J.C."/>
            <person name="Han C."/>
            <person name="Tapia R."/>
            <person name="Land M."/>
            <person name="Hauser L."/>
            <person name="Jeffries C."/>
            <person name="Kyrpides N."/>
            <person name="Ivanova N."/>
            <person name="Mikhailova N."/>
            <person name="Beauchemin N."/>
            <person name="Sen A."/>
            <person name="Sur S.A."/>
            <person name="Gtari M."/>
            <person name="Wall L."/>
            <person name="Tisa L."/>
            <person name="Woyke T."/>
        </authorList>
    </citation>
    <scope>NUCLEOTIDE SEQUENCE [LARGE SCALE GENOMIC DNA]</scope>
    <source>
        <strain evidence="8">DSM 45817 / CECT 9037 / EuI1c</strain>
    </source>
</reference>
<dbReference type="KEGG" id="fri:FraEuI1c_3037"/>
<evidence type="ECO:0000256" key="6">
    <source>
        <dbReference type="PIRSR" id="PIRSR610300-51"/>
    </source>
</evidence>
<dbReference type="InterPro" id="IPR014710">
    <property type="entry name" value="RmlC-like_jellyroll"/>
</dbReference>
<evidence type="ECO:0000313" key="8">
    <source>
        <dbReference type="Proteomes" id="UP000002484"/>
    </source>
</evidence>
<dbReference type="AlphaFoldDB" id="E3JBP2"/>
<dbReference type="OrthoDB" id="4217976at2"/>
<evidence type="ECO:0000256" key="3">
    <source>
        <dbReference type="ARBA" id="ARBA00022964"/>
    </source>
</evidence>
<keyword evidence="4" id="KW-0560">Oxidoreductase</keyword>
<dbReference type="SUPFAM" id="SSF51182">
    <property type="entry name" value="RmlC-like cupins"/>
    <property type="match status" value="1"/>
</dbReference>
<dbReference type="Proteomes" id="UP000002484">
    <property type="component" value="Chromosome"/>
</dbReference>
<proteinExistence type="inferred from homology"/>
<dbReference type="Pfam" id="PF05995">
    <property type="entry name" value="CDO_I"/>
    <property type="match status" value="1"/>
</dbReference>
<evidence type="ECO:0000256" key="2">
    <source>
        <dbReference type="ARBA" id="ARBA00022723"/>
    </source>
</evidence>
<evidence type="ECO:0000313" key="7">
    <source>
        <dbReference type="EMBL" id="ADP81062.1"/>
    </source>
</evidence>
<dbReference type="CDD" id="cd10548">
    <property type="entry name" value="cupin_CDO"/>
    <property type="match status" value="1"/>
</dbReference>
<feature type="binding site" evidence="6">
    <location>
        <position position="143"/>
    </location>
    <ligand>
        <name>Fe cation</name>
        <dbReference type="ChEBI" id="CHEBI:24875"/>
        <note>catalytic</note>
    </ligand>
</feature>
<accession>E3JBP2</accession>
<comment type="similarity">
    <text evidence="1">Belongs to the cysteine dioxygenase family.</text>
</comment>
<evidence type="ECO:0000256" key="5">
    <source>
        <dbReference type="ARBA" id="ARBA00023004"/>
    </source>
</evidence>
<dbReference type="Gene3D" id="2.60.120.10">
    <property type="entry name" value="Jelly Rolls"/>
    <property type="match status" value="1"/>
</dbReference>
<keyword evidence="8" id="KW-1185">Reference proteome</keyword>
<feature type="binding site" evidence="6">
    <location>
        <position position="191"/>
    </location>
    <ligand>
        <name>Fe cation</name>
        <dbReference type="ChEBI" id="CHEBI:24875"/>
        <note>catalytic</note>
    </ligand>
</feature>
<dbReference type="GO" id="GO:0008198">
    <property type="term" value="F:ferrous iron binding"/>
    <property type="evidence" value="ECO:0007669"/>
    <property type="project" value="TreeGrafter"/>
</dbReference>
<dbReference type="eggNOG" id="COG5553">
    <property type="taxonomic scope" value="Bacteria"/>
</dbReference>
<dbReference type="PANTHER" id="PTHR12918">
    <property type="entry name" value="CYSTEINE DIOXYGENASE"/>
    <property type="match status" value="1"/>
</dbReference>
<dbReference type="EMBL" id="CP002299">
    <property type="protein sequence ID" value="ADP81062.1"/>
    <property type="molecule type" value="Genomic_DNA"/>
</dbReference>
<dbReference type="InterPro" id="IPR011051">
    <property type="entry name" value="RmlC_Cupin_sf"/>
</dbReference>